<evidence type="ECO:0000259" key="8">
    <source>
        <dbReference type="Pfam" id="PF01182"/>
    </source>
</evidence>
<evidence type="ECO:0000256" key="1">
    <source>
        <dbReference type="ARBA" id="ARBA00000832"/>
    </source>
</evidence>
<dbReference type="PANTHER" id="PTHR11054">
    <property type="entry name" value="6-PHOSPHOGLUCONOLACTONASE"/>
    <property type="match status" value="1"/>
</dbReference>
<evidence type="ECO:0000256" key="4">
    <source>
        <dbReference type="ARBA" id="ARBA00010662"/>
    </source>
</evidence>
<accession>A0A8J6MYY7</accession>
<dbReference type="GO" id="GO:0005975">
    <property type="term" value="P:carbohydrate metabolic process"/>
    <property type="evidence" value="ECO:0007669"/>
    <property type="project" value="UniProtKB-UniRule"/>
</dbReference>
<dbReference type="UniPathway" id="UPA00115">
    <property type="reaction ID" value="UER00409"/>
</dbReference>
<dbReference type="Gene3D" id="3.40.50.1360">
    <property type="match status" value="1"/>
</dbReference>
<comment type="similarity">
    <text evidence="4 7">Belongs to the glucosamine/galactosamine-6-phosphate isomerase family. 6-phosphogluconolactonase subfamily.</text>
</comment>
<dbReference type="Proteomes" id="UP000650524">
    <property type="component" value="Unassembled WGS sequence"/>
</dbReference>
<dbReference type="EMBL" id="JACNJD010000196">
    <property type="protein sequence ID" value="MBC8177190.1"/>
    <property type="molecule type" value="Genomic_DNA"/>
</dbReference>
<comment type="function">
    <text evidence="2 7">Hydrolysis of 6-phosphogluconolactone to 6-phosphogluconate.</text>
</comment>
<sequence length="235" mass="25944">MKIVPQFHEFADQQTLCQKLSHRICAALQKAIEERGKASLVVSGGSTPVPLFAALSGIFIKWDRVFITLADERWVEVSDRDSNEASVREHLMKNQAEGAHFHGLKNSHVSAIDGESKCGKELASFPRPFDIVILGMGPDGHTASLFPRANRLSEALDMGSGRLCMAMTPVTAPHNRITLTLPVLLDSRQIYLHLSGKEKRAVYEKSLGGNSIEEMPIRAVLDQDKVPVDVYWAAK</sequence>
<gene>
    <name evidence="7 9" type="primary">pgl</name>
    <name evidence="9" type="ORF">H8E19_07265</name>
</gene>
<protein>
    <recommendedName>
        <fullName evidence="6 7">6-phosphogluconolactonase</fullName>
        <shortName evidence="7">6PGL</shortName>
        <ecNumber evidence="5 7">3.1.1.31</ecNumber>
    </recommendedName>
</protein>
<evidence type="ECO:0000256" key="6">
    <source>
        <dbReference type="ARBA" id="ARBA00020337"/>
    </source>
</evidence>
<dbReference type="EC" id="3.1.1.31" evidence="5 7"/>
<dbReference type="CDD" id="cd01400">
    <property type="entry name" value="6PGL"/>
    <property type="match status" value="1"/>
</dbReference>
<dbReference type="NCBIfam" id="TIGR01198">
    <property type="entry name" value="pgl"/>
    <property type="match status" value="1"/>
</dbReference>
<evidence type="ECO:0000256" key="3">
    <source>
        <dbReference type="ARBA" id="ARBA00004961"/>
    </source>
</evidence>
<dbReference type="SUPFAM" id="SSF100950">
    <property type="entry name" value="NagB/RpiA/CoA transferase-like"/>
    <property type="match status" value="1"/>
</dbReference>
<feature type="domain" description="Glucosamine/galactosamine-6-phosphate isomerase" evidence="8">
    <location>
        <begin position="12"/>
        <end position="224"/>
    </location>
</feature>
<organism evidence="9 10">
    <name type="scientific">Candidatus Desulfacyla euxinica</name>
    <dbReference type="NCBI Taxonomy" id="2841693"/>
    <lineage>
        <taxon>Bacteria</taxon>
        <taxon>Deltaproteobacteria</taxon>
        <taxon>Candidatus Desulfacyla</taxon>
    </lineage>
</organism>
<comment type="pathway">
    <text evidence="3 7">Carbohydrate degradation; pentose phosphate pathway; D-ribulose 5-phosphate from D-glucose 6-phosphate (oxidative stage): step 2/3.</text>
</comment>
<name>A0A8J6MYY7_9DELT</name>
<evidence type="ECO:0000256" key="5">
    <source>
        <dbReference type="ARBA" id="ARBA00013198"/>
    </source>
</evidence>
<dbReference type="PANTHER" id="PTHR11054:SF0">
    <property type="entry name" value="6-PHOSPHOGLUCONOLACTONASE"/>
    <property type="match status" value="1"/>
</dbReference>
<reference evidence="9 10" key="1">
    <citation type="submission" date="2020-08" db="EMBL/GenBank/DDBJ databases">
        <title>Bridging the membrane lipid divide: bacteria of the FCB group superphylum have the potential to synthesize archaeal ether lipids.</title>
        <authorList>
            <person name="Villanueva L."/>
            <person name="Von Meijenfeldt F.A.B."/>
            <person name="Westbye A.B."/>
            <person name="Yadav S."/>
            <person name="Hopmans E.C."/>
            <person name="Dutilh B.E."/>
            <person name="Sinninghe Damste J.S."/>
        </authorList>
    </citation>
    <scope>NUCLEOTIDE SEQUENCE [LARGE SCALE GENOMIC DNA]</scope>
    <source>
        <strain evidence="9">NIOZ-UU27</strain>
    </source>
</reference>
<evidence type="ECO:0000313" key="10">
    <source>
        <dbReference type="Proteomes" id="UP000650524"/>
    </source>
</evidence>
<dbReference type="InterPro" id="IPR005900">
    <property type="entry name" value="6-phosphogluconolactonase_DevB"/>
</dbReference>
<comment type="caution">
    <text evidence="9">The sequence shown here is derived from an EMBL/GenBank/DDBJ whole genome shotgun (WGS) entry which is preliminary data.</text>
</comment>
<comment type="catalytic activity">
    <reaction evidence="1 7">
        <text>6-phospho-D-glucono-1,5-lactone + H2O = 6-phospho-D-gluconate + H(+)</text>
        <dbReference type="Rhea" id="RHEA:12556"/>
        <dbReference type="ChEBI" id="CHEBI:15377"/>
        <dbReference type="ChEBI" id="CHEBI:15378"/>
        <dbReference type="ChEBI" id="CHEBI:57955"/>
        <dbReference type="ChEBI" id="CHEBI:58759"/>
        <dbReference type="EC" id="3.1.1.31"/>
    </reaction>
</comment>
<dbReference type="GO" id="GO:0006098">
    <property type="term" value="P:pentose-phosphate shunt"/>
    <property type="evidence" value="ECO:0007669"/>
    <property type="project" value="UniProtKB-UniPathway"/>
</dbReference>
<evidence type="ECO:0000313" key="9">
    <source>
        <dbReference type="EMBL" id="MBC8177190.1"/>
    </source>
</evidence>
<dbReference type="InterPro" id="IPR006148">
    <property type="entry name" value="Glc/Gal-6P_isomerase"/>
</dbReference>
<dbReference type="InterPro" id="IPR037171">
    <property type="entry name" value="NagB/RpiA_transferase-like"/>
</dbReference>
<dbReference type="Pfam" id="PF01182">
    <property type="entry name" value="Glucosamine_iso"/>
    <property type="match status" value="1"/>
</dbReference>
<dbReference type="GO" id="GO:0017057">
    <property type="term" value="F:6-phosphogluconolactonase activity"/>
    <property type="evidence" value="ECO:0007669"/>
    <property type="project" value="UniProtKB-UniRule"/>
</dbReference>
<keyword evidence="7 9" id="KW-0378">Hydrolase</keyword>
<evidence type="ECO:0000256" key="2">
    <source>
        <dbReference type="ARBA" id="ARBA00002681"/>
    </source>
</evidence>
<dbReference type="InterPro" id="IPR039104">
    <property type="entry name" value="6PGL"/>
</dbReference>
<evidence type="ECO:0000256" key="7">
    <source>
        <dbReference type="RuleBase" id="RU365095"/>
    </source>
</evidence>
<proteinExistence type="inferred from homology"/>
<dbReference type="AlphaFoldDB" id="A0A8J6MYY7"/>